<sequence>MEVSVIMADRPITATASRLMALPGELRNRIYKAITDDEGPEKIRLYRTNPCGQFLKVRNPGRQYRGLGQTNRMFRSEFMPLYLTVRRPLIAMEDVPYYLEAFPLPDPVLTASIITVLRDLLSAFEEQTLTSKIDFLPLLRMDWTMMTFIIALEMMNNISNYG</sequence>
<dbReference type="VEuPathDB" id="FungiDB:CC77DRAFT_1056857"/>
<reference evidence="1 2" key="1">
    <citation type="submission" date="2016-05" db="EMBL/GenBank/DDBJ databases">
        <title>Comparative analysis of secretome profiles of manganese(II)-oxidizing ascomycete fungi.</title>
        <authorList>
            <consortium name="DOE Joint Genome Institute"/>
            <person name="Zeiner C.A."/>
            <person name="Purvine S.O."/>
            <person name="Zink E.M."/>
            <person name="Wu S."/>
            <person name="Pasa-Tolic L."/>
            <person name="Chaput D.L."/>
            <person name="Haridas S."/>
            <person name="Grigoriev I.V."/>
            <person name="Santelli C.M."/>
            <person name="Hansel C.M."/>
        </authorList>
    </citation>
    <scope>NUCLEOTIDE SEQUENCE [LARGE SCALE GENOMIC DNA]</scope>
    <source>
        <strain evidence="1 2">SRC1lrK2f</strain>
    </source>
</reference>
<dbReference type="EMBL" id="KV441470">
    <property type="protein sequence ID" value="OAG25047.1"/>
    <property type="molecule type" value="Genomic_DNA"/>
</dbReference>
<name>A0A177DZE8_ALTAL</name>
<keyword evidence="2" id="KW-1185">Reference proteome</keyword>
<dbReference type="KEGG" id="aalt:CC77DRAFT_1056857"/>
<gene>
    <name evidence="1" type="ORF">CC77DRAFT_1056857</name>
</gene>
<proteinExistence type="predicted"/>
<dbReference type="AlphaFoldDB" id="A0A177DZE8"/>
<protein>
    <submittedName>
        <fullName evidence="1">Uncharacterized protein</fullName>
    </submittedName>
</protein>
<accession>A0A177DZE8</accession>
<organism evidence="1 2">
    <name type="scientific">Alternaria alternata</name>
    <name type="common">Alternaria rot fungus</name>
    <name type="synonym">Torula alternata</name>
    <dbReference type="NCBI Taxonomy" id="5599"/>
    <lineage>
        <taxon>Eukaryota</taxon>
        <taxon>Fungi</taxon>
        <taxon>Dikarya</taxon>
        <taxon>Ascomycota</taxon>
        <taxon>Pezizomycotina</taxon>
        <taxon>Dothideomycetes</taxon>
        <taxon>Pleosporomycetidae</taxon>
        <taxon>Pleosporales</taxon>
        <taxon>Pleosporineae</taxon>
        <taxon>Pleosporaceae</taxon>
        <taxon>Alternaria</taxon>
        <taxon>Alternaria sect. Alternaria</taxon>
        <taxon>Alternaria alternata complex</taxon>
    </lineage>
</organism>
<dbReference type="Proteomes" id="UP000077248">
    <property type="component" value="Unassembled WGS sequence"/>
</dbReference>
<evidence type="ECO:0000313" key="2">
    <source>
        <dbReference type="Proteomes" id="UP000077248"/>
    </source>
</evidence>
<evidence type="ECO:0000313" key="1">
    <source>
        <dbReference type="EMBL" id="OAG25047.1"/>
    </source>
</evidence>
<dbReference type="RefSeq" id="XP_018390468.1">
    <property type="nucleotide sequence ID" value="XM_018527949.1"/>
</dbReference>
<dbReference type="GeneID" id="29113543"/>